<sequence length="559" mass="61881">MITPAQLREVILKSGFVSPADFDAATKTSEELGKGLTDVLAYQGLISEDILGKLVADYYHVSYINLHNKIIPSQVLTLIPEEAASTFRMLPFKLEGSEISLAMEDPEDLEGREFVKRKTGRRVKIFYISTADLSEALGQYKRNIKEIFQKIIDENVEKSEVKKEKDLVKMAADLPVIKILDTILEFASAEGASDVHFEALESKFLVRFRIDGALRDILTLPKNMHPAIAARIKILSQLKIDEHRIPQDGRFKFKLKDNFIALRVSILPAFFGENVVLRILPESARPLSFEELGVTGHNLELVKTNIRKPHGMILVTGPTGSGKTTTLYSILNILNTTEVKICTIEDPVEYGITRVNQIQINPAAGLTFGAGLRSLLRHDPDIVMVGEIRDQETAEMAIHSALTGHLVLSTLHTNDAAGAIPRFLDMGAEGFLVASTVNLVIAQRLVRKICHACIGEYKPSAEVLAYLAKFTDAKELSQTFYRGKGCSECGNRGYKGRVGIYEALEINDEIRKLVIERVSAEEIKAAAIKNGMVPLIRDGINKASGGITTIEEALRVMRE</sequence>
<evidence type="ECO:0000259" key="4">
    <source>
        <dbReference type="PROSITE" id="PS00662"/>
    </source>
</evidence>
<dbReference type="PROSITE" id="PS00662">
    <property type="entry name" value="T2SP_E"/>
    <property type="match status" value="1"/>
</dbReference>
<accession>A0A0G1CMQ6</accession>
<dbReference type="CDD" id="cd01129">
    <property type="entry name" value="PulE-GspE-like"/>
    <property type="match status" value="1"/>
</dbReference>
<dbReference type="GO" id="GO:0005886">
    <property type="term" value="C:plasma membrane"/>
    <property type="evidence" value="ECO:0007669"/>
    <property type="project" value="TreeGrafter"/>
</dbReference>
<evidence type="ECO:0000313" key="6">
    <source>
        <dbReference type="Proteomes" id="UP000034050"/>
    </source>
</evidence>
<evidence type="ECO:0000256" key="3">
    <source>
        <dbReference type="ARBA" id="ARBA00022840"/>
    </source>
</evidence>
<dbReference type="STRING" id="1618446.UV61_C0005G0061"/>
<organism evidence="5 6">
    <name type="scientific">Candidatus Gottesmanbacteria bacterium GW2011_GWB1_43_11</name>
    <dbReference type="NCBI Taxonomy" id="1618446"/>
    <lineage>
        <taxon>Bacteria</taxon>
        <taxon>Candidatus Gottesmaniibacteriota</taxon>
    </lineage>
</organism>
<dbReference type="InterPro" id="IPR003593">
    <property type="entry name" value="AAA+_ATPase"/>
</dbReference>
<dbReference type="InterPro" id="IPR027417">
    <property type="entry name" value="P-loop_NTPase"/>
</dbReference>
<dbReference type="Pfam" id="PF05157">
    <property type="entry name" value="MshEN"/>
    <property type="match status" value="1"/>
</dbReference>
<dbReference type="InterPro" id="IPR037257">
    <property type="entry name" value="T2SS_E_N_sf"/>
</dbReference>
<dbReference type="SMART" id="SM00382">
    <property type="entry name" value="AAA"/>
    <property type="match status" value="1"/>
</dbReference>
<comment type="caution">
    <text evidence="5">The sequence shown here is derived from an EMBL/GenBank/DDBJ whole genome shotgun (WGS) entry which is preliminary data.</text>
</comment>
<proteinExistence type="inferred from homology"/>
<keyword evidence="2" id="KW-0547">Nucleotide-binding</keyword>
<dbReference type="GO" id="GO:0005524">
    <property type="term" value="F:ATP binding"/>
    <property type="evidence" value="ECO:0007669"/>
    <property type="project" value="UniProtKB-KW"/>
</dbReference>
<protein>
    <submittedName>
        <fullName evidence="5">Type II secretion system protein E (GspE)</fullName>
    </submittedName>
</protein>
<dbReference type="Proteomes" id="UP000034050">
    <property type="component" value="Unassembled WGS sequence"/>
</dbReference>
<dbReference type="EMBL" id="LCFD01000005">
    <property type="protein sequence ID" value="KKS87040.1"/>
    <property type="molecule type" value="Genomic_DNA"/>
</dbReference>
<reference evidence="5 6" key="1">
    <citation type="journal article" date="2015" name="Nature">
        <title>rRNA introns, odd ribosomes, and small enigmatic genomes across a large radiation of phyla.</title>
        <authorList>
            <person name="Brown C.T."/>
            <person name="Hug L.A."/>
            <person name="Thomas B.C."/>
            <person name="Sharon I."/>
            <person name="Castelle C.J."/>
            <person name="Singh A."/>
            <person name="Wilkins M.J."/>
            <person name="Williams K.H."/>
            <person name="Banfield J.F."/>
        </authorList>
    </citation>
    <scope>NUCLEOTIDE SEQUENCE [LARGE SCALE GENOMIC DNA]</scope>
</reference>
<gene>
    <name evidence="5" type="ORF">UV61_C0005G0061</name>
</gene>
<dbReference type="Gene3D" id="3.30.450.90">
    <property type="match status" value="1"/>
</dbReference>
<dbReference type="FunFam" id="3.40.50.300:FF:000398">
    <property type="entry name" value="Type IV pilus assembly ATPase PilB"/>
    <property type="match status" value="1"/>
</dbReference>
<evidence type="ECO:0000256" key="1">
    <source>
        <dbReference type="ARBA" id="ARBA00006611"/>
    </source>
</evidence>
<dbReference type="InterPro" id="IPR001482">
    <property type="entry name" value="T2SS/T4SS_dom"/>
</dbReference>
<dbReference type="SUPFAM" id="SSF160246">
    <property type="entry name" value="EspE N-terminal domain-like"/>
    <property type="match status" value="1"/>
</dbReference>
<comment type="similarity">
    <text evidence="1">Belongs to the GSP E family.</text>
</comment>
<keyword evidence="3" id="KW-0067">ATP-binding</keyword>
<evidence type="ECO:0000313" key="5">
    <source>
        <dbReference type="EMBL" id="KKS87040.1"/>
    </source>
</evidence>
<dbReference type="PANTHER" id="PTHR30258:SF1">
    <property type="entry name" value="PROTEIN TRANSPORT PROTEIN HOFB HOMOLOG"/>
    <property type="match status" value="1"/>
</dbReference>
<feature type="domain" description="Bacterial type II secretion system protein E" evidence="4">
    <location>
        <begin position="376"/>
        <end position="390"/>
    </location>
</feature>
<dbReference type="PANTHER" id="PTHR30258">
    <property type="entry name" value="TYPE II SECRETION SYSTEM PROTEIN GSPE-RELATED"/>
    <property type="match status" value="1"/>
</dbReference>
<dbReference type="Gene3D" id="3.30.300.160">
    <property type="entry name" value="Type II secretion system, protein E, N-terminal domain"/>
    <property type="match status" value="1"/>
</dbReference>
<dbReference type="PATRIC" id="fig|1618446.3.peg.652"/>
<dbReference type="Gene3D" id="3.40.50.300">
    <property type="entry name" value="P-loop containing nucleotide triphosphate hydrolases"/>
    <property type="match status" value="1"/>
</dbReference>
<dbReference type="InterPro" id="IPR007831">
    <property type="entry name" value="T2SS_GspE_N"/>
</dbReference>
<evidence type="ECO:0000256" key="2">
    <source>
        <dbReference type="ARBA" id="ARBA00022741"/>
    </source>
</evidence>
<dbReference type="SUPFAM" id="SSF52540">
    <property type="entry name" value="P-loop containing nucleoside triphosphate hydrolases"/>
    <property type="match status" value="1"/>
</dbReference>
<name>A0A0G1CMQ6_9BACT</name>
<dbReference type="AlphaFoldDB" id="A0A0G1CMQ6"/>
<dbReference type="Pfam" id="PF00437">
    <property type="entry name" value="T2SSE"/>
    <property type="match status" value="1"/>
</dbReference>
<dbReference type="GO" id="GO:0016887">
    <property type="term" value="F:ATP hydrolysis activity"/>
    <property type="evidence" value="ECO:0007669"/>
    <property type="project" value="TreeGrafter"/>
</dbReference>